<dbReference type="SUPFAM" id="SSF53213">
    <property type="entry name" value="LigB-like"/>
    <property type="match status" value="1"/>
</dbReference>
<evidence type="ECO:0000313" key="2">
    <source>
        <dbReference type="Proteomes" id="UP001212189"/>
    </source>
</evidence>
<protein>
    <submittedName>
        <fullName evidence="1">Uncharacterized protein</fullName>
    </submittedName>
</protein>
<evidence type="ECO:0000313" key="1">
    <source>
        <dbReference type="EMBL" id="WBE25534.1"/>
    </source>
</evidence>
<dbReference type="AlphaFoldDB" id="A0AAE9VP66"/>
<dbReference type="Gene3D" id="3.40.830.10">
    <property type="entry name" value="LigB-like"/>
    <property type="match status" value="1"/>
</dbReference>
<sequence>MISDNIRGYSDSRFSAIWDEFDQWLTAVVISSAQTCEPLLSHWQQAPQARQCHPLRTEEHLIPHMVAAEAGYQAEGQKIFSAQVMKTTISAFRFG</sequence>
<keyword evidence="2" id="KW-1185">Reference proteome</keyword>
<gene>
    <name evidence="1" type="ORF">O6P33_01420</name>
</gene>
<organism evidence="1 2">
    <name type="scientific">Denitrificimonas caeni</name>
    <dbReference type="NCBI Taxonomy" id="521720"/>
    <lineage>
        <taxon>Bacteria</taxon>
        <taxon>Pseudomonadati</taxon>
        <taxon>Pseudomonadota</taxon>
        <taxon>Gammaproteobacteria</taxon>
        <taxon>Pseudomonadales</taxon>
        <taxon>Pseudomonadaceae</taxon>
        <taxon>Denitrificimonas</taxon>
    </lineage>
</organism>
<dbReference type="EMBL" id="CP114976">
    <property type="protein sequence ID" value="WBE25534.1"/>
    <property type="molecule type" value="Genomic_DNA"/>
</dbReference>
<accession>A0AAE9VP66</accession>
<dbReference type="KEGG" id="dce:O6P33_01420"/>
<proteinExistence type="predicted"/>
<name>A0AAE9VP66_9GAMM</name>
<dbReference type="RefSeq" id="WP_269818476.1">
    <property type="nucleotide sequence ID" value="NZ_CP114976.1"/>
</dbReference>
<reference evidence="1 2" key="1">
    <citation type="submission" date="2022-12" db="EMBL/GenBank/DDBJ databases">
        <title>Coexistence and Characterization of a Novel Tigecycline Resistance gene tet(X) variant and blaNDM-1 in a Pseudomonas caeni Isolate of Chicken Origin.</title>
        <authorList>
            <person name="Lu X."/>
            <person name="Zhang L."/>
            <person name="Li R."/>
            <person name="Wang Z."/>
        </authorList>
    </citation>
    <scope>NUCLEOTIDE SEQUENCE [LARGE SCALE GENOMIC DNA]</scope>
    <source>
        <strain evidence="1 2">CE14</strain>
    </source>
</reference>
<dbReference type="Proteomes" id="UP001212189">
    <property type="component" value="Chromosome"/>
</dbReference>